<protein>
    <submittedName>
        <fullName evidence="1">Uncharacterized protein</fullName>
    </submittedName>
</protein>
<name>A0A5N5E3R2_RHOER</name>
<sequence>MIRTGELTAMVVNKYGGERAAENLAKYIPLTQVAASTGGANNIADVMVLGAWKSSGNLLEGFEVKVSRSDWLNEVKDPNKCLATKRYCDRWWLVIADKDMVKDGELPEDWGMMSVVDGALKIIKKAPILSPIPMSHDFVASLLRTDARGNVPLDVHRDQMKDAVRDAEQAMKKKYASLLEYVKFLNKTFGIELEKSQWSEQWSAKIKQGYGTRHFTQDQLLEMVRHALAEDYKDLSYKFDRMREIAEDVIKITGEAQR</sequence>
<proteinExistence type="predicted"/>
<organism evidence="1 2">
    <name type="scientific">Rhodococcus erythropolis</name>
    <name type="common">Arthrobacter picolinophilus</name>
    <dbReference type="NCBI Taxonomy" id="1833"/>
    <lineage>
        <taxon>Bacteria</taxon>
        <taxon>Bacillati</taxon>
        <taxon>Actinomycetota</taxon>
        <taxon>Actinomycetes</taxon>
        <taxon>Mycobacteriales</taxon>
        <taxon>Nocardiaceae</taxon>
        <taxon>Rhodococcus</taxon>
        <taxon>Rhodococcus erythropolis group</taxon>
    </lineage>
</organism>
<dbReference type="EMBL" id="MRBO01000442">
    <property type="protein sequence ID" value="KAB2584391.1"/>
    <property type="molecule type" value="Genomic_DNA"/>
</dbReference>
<dbReference type="Proteomes" id="UP000325576">
    <property type="component" value="Unassembled WGS sequence"/>
</dbReference>
<reference evidence="1 2" key="1">
    <citation type="journal article" date="2017" name="Poromechanics V (2013)">
        <title>Genomic Characterization of the Arsenic-Tolerant Actinobacterium, &lt;i&gt;Rhodococcus erythropolis&lt;/i&gt; S43.</title>
        <authorList>
            <person name="Retamal-Morales G."/>
            <person name="Mehnert M."/>
            <person name="Schwabe R."/>
            <person name="Tischler D."/>
            <person name="Schloemann M."/>
            <person name="Levican G.J."/>
        </authorList>
    </citation>
    <scope>NUCLEOTIDE SEQUENCE [LARGE SCALE GENOMIC DNA]</scope>
    <source>
        <strain evidence="1 2">S43</strain>
    </source>
</reference>
<dbReference type="AlphaFoldDB" id="A0A5N5E3R2"/>
<accession>A0A5N5E3R2</accession>
<comment type="caution">
    <text evidence="1">The sequence shown here is derived from an EMBL/GenBank/DDBJ whole genome shotgun (WGS) entry which is preliminary data.</text>
</comment>
<evidence type="ECO:0000313" key="2">
    <source>
        <dbReference type="Proteomes" id="UP000325576"/>
    </source>
</evidence>
<gene>
    <name evidence="1" type="ORF">BS297_15740</name>
</gene>
<evidence type="ECO:0000313" key="1">
    <source>
        <dbReference type="EMBL" id="KAB2584391.1"/>
    </source>
</evidence>